<feature type="chain" id="PRO_5039672922" evidence="8">
    <location>
        <begin position="23"/>
        <end position="340"/>
    </location>
</feature>
<feature type="transmembrane region" description="Helical" evidence="7">
    <location>
        <begin position="302"/>
        <end position="322"/>
    </location>
</feature>
<reference evidence="10 11" key="1">
    <citation type="submission" date="2013-10" db="EMBL/GenBank/DDBJ databases">
        <authorList>
            <person name="Wang G."/>
            <person name="Zhuang W."/>
        </authorList>
    </citation>
    <scope>NUCLEOTIDE SEQUENCE [LARGE SCALE GENOMIC DNA]</scope>
    <source>
        <strain evidence="10 11">DSM 20118</strain>
    </source>
</reference>
<dbReference type="AlphaFoldDB" id="A0A0A0B4L8"/>
<dbReference type="PANTHER" id="PTHR31272:SF4">
    <property type="entry name" value="CYTOCHROME C-TYPE BIOGENESIS PROTEIN HI_1454-RELATED"/>
    <property type="match status" value="1"/>
</dbReference>
<feature type="domain" description="Cytochrome C biogenesis protein transmembrane" evidence="9">
    <location>
        <begin position="152"/>
        <end position="283"/>
    </location>
</feature>
<evidence type="ECO:0000256" key="2">
    <source>
        <dbReference type="ARBA" id="ARBA00006143"/>
    </source>
</evidence>
<name>A0A0A0B4L8_9CELL</name>
<feature type="transmembrane region" description="Helical" evidence="7">
    <location>
        <begin position="189"/>
        <end position="208"/>
    </location>
</feature>
<dbReference type="InterPro" id="IPR003834">
    <property type="entry name" value="Cyt_c_assmbl_TM_dom"/>
</dbReference>
<feature type="region of interest" description="Disordered" evidence="6">
    <location>
        <begin position="101"/>
        <end position="143"/>
    </location>
</feature>
<evidence type="ECO:0000256" key="7">
    <source>
        <dbReference type="SAM" id="Phobius"/>
    </source>
</evidence>
<evidence type="ECO:0000313" key="11">
    <source>
        <dbReference type="Proteomes" id="UP000029833"/>
    </source>
</evidence>
<dbReference type="InterPro" id="IPR051790">
    <property type="entry name" value="Cytochrome_c-biogenesis_DsbD"/>
</dbReference>
<proteinExistence type="inferred from homology"/>
<dbReference type="STRING" id="1408250.Q760_06215"/>
<protein>
    <submittedName>
        <fullName evidence="10">Cytochrome C biogenesis protein</fullName>
    </submittedName>
</protein>
<gene>
    <name evidence="10" type="ORF">Q760_06215</name>
</gene>
<dbReference type="GO" id="GO:0017004">
    <property type="term" value="P:cytochrome complex assembly"/>
    <property type="evidence" value="ECO:0007669"/>
    <property type="project" value="InterPro"/>
</dbReference>
<dbReference type="PANTHER" id="PTHR31272">
    <property type="entry name" value="CYTOCHROME C-TYPE BIOGENESIS PROTEIN HI_1454-RELATED"/>
    <property type="match status" value="1"/>
</dbReference>
<dbReference type="Pfam" id="PF02683">
    <property type="entry name" value="DsbD_TM"/>
    <property type="match status" value="1"/>
</dbReference>
<evidence type="ECO:0000313" key="10">
    <source>
        <dbReference type="EMBL" id="KGM00749.1"/>
    </source>
</evidence>
<evidence type="ECO:0000256" key="8">
    <source>
        <dbReference type="SAM" id="SignalP"/>
    </source>
</evidence>
<comment type="similarity">
    <text evidence="2">Belongs to the DsbD family.</text>
</comment>
<keyword evidence="8" id="KW-0732">Signal</keyword>
<feature type="signal peptide" evidence="8">
    <location>
        <begin position="1"/>
        <end position="22"/>
    </location>
</feature>
<dbReference type="Proteomes" id="UP000029833">
    <property type="component" value="Unassembled WGS sequence"/>
</dbReference>
<evidence type="ECO:0000256" key="5">
    <source>
        <dbReference type="ARBA" id="ARBA00023136"/>
    </source>
</evidence>
<keyword evidence="4 7" id="KW-1133">Transmembrane helix</keyword>
<accession>A0A0A0B4L8</accession>
<evidence type="ECO:0000256" key="6">
    <source>
        <dbReference type="SAM" id="MobiDB-lite"/>
    </source>
</evidence>
<feature type="transmembrane region" description="Helical" evidence="7">
    <location>
        <begin position="150"/>
        <end position="177"/>
    </location>
</feature>
<feature type="transmembrane region" description="Helical" evidence="7">
    <location>
        <begin position="38"/>
        <end position="62"/>
    </location>
</feature>
<organism evidence="10 11">
    <name type="scientific">Cellulomonas cellasea DSM 20118</name>
    <dbReference type="NCBI Taxonomy" id="1408250"/>
    <lineage>
        <taxon>Bacteria</taxon>
        <taxon>Bacillati</taxon>
        <taxon>Actinomycetota</taxon>
        <taxon>Actinomycetes</taxon>
        <taxon>Micrococcales</taxon>
        <taxon>Cellulomonadaceae</taxon>
        <taxon>Cellulomonas</taxon>
    </lineage>
</organism>
<feature type="transmembrane region" description="Helical" evidence="7">
    <location>
        <begin position="261"/>
        <end position="281"/>
    </location>
</feature>
<evidence type="ECO:0000256" key="1">
    <source>
        <dbReference type="ARBA" id="ARBA00004141"/>
    </source>
</evidence>
<feature type="compositionally biased region" description="Low complexity" evidence="6">
    <location>
        <begin position="108"/>
        <end position="135"/>
    </location>
</feature>
<evidence type="ECO:0000259" key="9">
    <source>
        <dbReference type="Pfam" id="PF02683"/>
    </source>
</evidence>
<sequence>MTGAAPGLLGAAHGLLAPAAVAADLGETFQTAAFSGSMLLAVPVALVAGFVAFASPCVLPLVPGYLGYLGGMSAATLGPRRITAGAPASAVTGAVGASSGSAAGGTSSGTPSPAASGAAGPGGATASSRRASAPARPAPGVAPAPDRRRLLAGVGLFVAGFTLVFVLLGVLAGSLGGVLREWQDPVSRVLGAVVVVMGLAFLGFVPFLQQERRAHLSPRAGLWGAPLLGIVFGLGWTPCIGPTLVAITALSLDGGSAGRGAVLSVAFCLGLGLPFLLLALGTARSRRAHELLRRHRLAVMRAGGGLLVLLGLALVTGVWGAWAQWLQGLVTGADIFVPVV</sequence>
<comment type="subcellular location">
    <subcellularLocation>
        <location evidence="1">Membrane</location>
        <topology evidence="1">Multi-pass membrane protein</topology>
    </subcellularLocation>
</comment>
<keyword evidence="5 7" id="KW-0472">Membrane</keyword>
<comment type="caution">
    <text evidence="10">The sequence shown here is derived from an EMBL/GenBank/DDBJ whole genome shotgun (WGS) entry which is preliminary data.</text>
</comment>
<evidence type="ECO:0000256" key="4">
    <source>
        <dbReference type="ARBA" id="ARBA00022989"/>
    </source>
</evidence>
<keyword evidence="3 7" id="KW-0812">Transmembrane</keyword>
<dbReference type="GO" id="GO:0016020">
    <property type="term" value="C:membrane"/>
    <property type="evidence" value="ECO:0007669"/>
    <property type="project" value="UniProtKB-SubCell"/>
</dbReference>
<feature type="transmembrane region" description="Helical" evidence="7">
    <location>
        <begin position="220"/>
        <end position="249"/>
    </location>
</feature>
<evidence type="ECO:0000256" key="3">
    <source>
        <dbReference type="ARBA" id="ARBA00022692"/>
    </source>
</evidence>
<dbReference type="EMBL" id="AXNT01000169">
    <property type="protein sequence ID" value="KGM00749.1"/>
    <property type="molecule type" value="Genomic_DNA"/>
</dbReference>
<keyword evidence="11" id="KW-1185">Reference proteome</keyword>